<evidence type="ECO:0000313" key="1">
    <source>
        <dbReference type="EMBL" id="KAG7492987.1"/>
    </source>
</evidence>
<dbReference type="AlphaFoldDB" id="A0A9D3TF90"/>
<dbReference type="InterPro" id="IPR022316">
    <property type="entry name" value="TNFR_12"/>
</dbReference>
<evidence type="ECO:0000313" key="2">
    <source>
        <dbReference type="Proteomes" id="UP001046870"/>
    </source>
</evidence>
<dbReference type="Pfam" id="PF12191">
    <property type="entry name" value="stn_TNFRSF12A"/>
    <property type="match status" value="1"/>
</dbReference>
<proteinExistence type="predicted"/>
<gene>
    <name evidence="1" type="ORF">MATL_G00021250</name>
</gene>
<comment type="caution">
    <text evidence="1">The sequence shown here is derived from an EMBL/GenBank/DDBJ whole genome shotgun (WGS) entry which is preliminary data.</text>
</comment>
<dbReference type="GO" id="GO:0005886">
    <property type="term" value="C:plasma membrane"/>
    <property type="evidence" value="ECO:0007669"/>
    <property type="project" value="InterPro"/>
</dbReference>
<name>A0A9D3TF90_MEGAT</name>
<dbReference type="GO" id="GO:0043065">
    <property type="term" value="P:positive regulation of apoptotic process"/>
    <property type="evidence" value="ECO:0007669"/>
    <property type="project" value="InterPro"/>
</dbReference>
<dbReference type="Gene3D" id="4.10.400.20">
    <property type="match status" value="1"/>
</dbReference>
<dbReference type="OrthoDB" id="8909181at2759"/>
<reference evidence="1" key="1">
    <citation type="submission" date="2021-01" db="EMBL/GenBank/DDBJ databases">
        <authorList>
            <person name="Zahm M."/>
            <person name="Roques C."/>
            <person name="Cabau C."/>
            <person name="Klopp C."/>
            <person name="Donnadieu C."/>
            <person name="Jouanno E."/>
            <person name="Lampietro C."/>
            <person name="Louis A."/>
            <person name="Herpin A."/>
            <person name="Echchiki A."/>
            <person name="Berthelot C."/>
            <person name="Parey E."/>
            <person name="Roest-Crollius H."/>
            <person name="Braasch I."/>
            <person name="Postlethwait J."/>
            <person name="Bobe J."/>
            <person name="Montfort J."/>
            <person name="Bouchez O."/>
            <person name="Begum T."/>
            <person name="Mejri S."/>
            <person name="Adams A."/>
            <person name="Chen W.-J."/>
            <person name="Guiguen Y."/>
        </authorList>
    </citation>
    <scope>NUCLEOTIDE SEQUENCE</scope>
    <source>
        <strain evidence="1">YG-15Mar2019-1</strain>
        <tissue evidence="1">Brain</tissue>
    </source>
</reference>
<protein>
    <submittedName>
        <fullName evidence="1">Uncharacterized protein</fullName>
    </submittedName>
</protein>
<accession>A0A9D3TF90</accession>
<dbReference type="Proteomes" id="UP001046870">
    <property type="component" value="Chromosome 1"/>
</dbReference>
<dbReference type="EMBL" id="JAFDVH010000001">
    <property type="protein sequence ID" value="KAG7492987.1"/>
    <property type="molecule type" value="Genomic_DNA"/>
</dbReference>
<organism evidence="1 2">
    <name type="scientific">Megalops atlanticus</name>
    <name type="common">Tarpon</name>
    <name type="synonym">Clupea gigantea</name>
    <dbReference type="NCBI Taxonomy" id="7932"/>
    <lineage>
        <taxon>Eukaryota</taxon>
        <taxon>Metazoa</taxon>
        <taxon>Chordata</taxon>
        <taxon>Craniata</taxon>
        <taxon>Vertebrata</taxon>
        <taxon>Euteleostomi</taxon>
        <taxon>Actinopterygii</taxon>
        <taxon>Neopterygii</taxon>
        <taxon>Teleostei</taxon>
        <taxon>Elopiformes</taxon>
        <taxon>Megalopidae</taxon>
        <taxon>Megalops</taxon>
    </lineage>
</organism>
<sequence>MKNLTTSRSLIQQSFRLNDKMISNTIFPVLYGIILVTGAKLCGTNAHESQCNKAEFWNSDVDQCVPCTTCIKYPKTPSCDTCAVQEEASDVWKLVAITREEAPCVSLLRRPQDLFIKYKHFCRV</sequence>
<keyword evidence="2" id="KW-1185">Reference proteome</keyword>